<dbReference type="InterPro" id="IPR029063">
    <property type="entry name" value="SAM-dependent_MTases_sf"/>
</dbReference>
<evidence type="ECO:0000256" key="8">
    <source>
        <dbReference type="ARBA" id="ARBA00022691"/>
    </source>
</evidence>
<keyword evidence="6 12" id="KW-0489">Methyltransferase</keyword>
<evidence type="ECO:0000256" key="3">
    <source>
        <dbReference type="ARBA" id="ARBA00011890"/>
    </source>
</evidence>
<sequence length="226" mass="25210">MKIIDVKKLGSGSIFQWTREYLFDLLTKGKNPPLYSPAIIAAFQNLDRKDFIPQEYKSKAYEDLDLEIGHGENFTRPTTLAQMAELLKPKTGGTYLDIGTGTGYFAMILGFVAGPSGKVITMERVQWLWELARANSTKYKDVNNISFLYRNGNEGLANQSPYDGIHISFAMPTVSESLKMQLNKDGGILVYPTTDGNINVIERNGDDYMEEIVPGFVFNEGKEGVA</sequence>
<accession>A0A955L1Z8</accession>
<evidence type="ECO:0000256" key="10">
    <source>
        <dbReference type="ARBA" id="ARBA00031323"/>
    </source>
</evidence>
<organism evidence="12 13">
    <name type="scientific">Candidatus Dojkabacteria bacterium</name>
    <dbReference type="NCBI Taxonomy" id="2099670"/>
    <lineage>
        <taxon>Bacteria</taxon>
        <taxon>Candidatus Dojkabacteria</taxon>
    </lineage>
</organism>
<dbReference type="SUPFAM" id="SSF53335">
    <property type="entry name" value="S-adenosyl-L-methionine-dependent methyltransferases"/>
    <property type="match status" value="1"/>
</dbReference>
<keyword evidence="7 12" id="KW-0808">Transferase</keyword>
<evidence type="ECO:0000256" key="5">
    <source>
        <dbReference type="ARBA" id="ARBA00022490"/>
    </source>
</evidence>
<evidence type="ECO:0000313" key="12">
    <source>
        <dbReference type="EMBL" id="MCA9381429.1"/>
    </source>
</evidence>
<dbReference type="Pfam" id="PF01135">
    <property type="entry name" value="PCMT"/>
    <property type="match status" value="1"/>
</dbReference>
<evidence type="ECO:0000256" key="4">
    <source>
        <dbReference type="ARBA" id="ARBA00013346"/>
    </source>
</evidence>
<reference evidence="12" key="1">
    <citation type="submission" date="2020-04" db="EMBL/GenBank/DDBJ databases">
        <authorList>
            <person name="Zhang T."/>
        </authorList>
    </citation>
    <scope>NUCLEOTIDE SEQUENCE</scope>
    <source>
        <strain evidence="12">HKST-UBA13</strain>
    </source>
</reference>
<evidence type="ECO:0000256" key="9">
    <source>
        <dbReference type="ARBA" id="ARBA00030757"/>
    </source>
</evidence>
<dbReference type="GO" id="GO:0032259">
    <property type="term" value="P:methylation"/>
    <property type="evidence" value="ECO:0007669"/>
    <property type="project" value="UniProtKB-KW"/>
</dbReference>
<name>A0A955L1Z8_9BACT</name>
<comment type="caution">
    <text evidence="12">The sequence shown here is derived from an EMBL/GenBank/DDBJ whole genome shotgun (WGS) entry which is preliminary data.</text>
</comment>
<dbReference type="Proteomes" id="UP000775877">
    <property type="component" value="Unassembled WGS sequence"/>
</dbReference>
<proteinExistence type="inferred from homology"/>
<dbReference type="Gene3D" id="3.40.50.150">
    <property type="entry name" value="Vaccinia Virus protein VP39"/>
    <property type="match status" value="1"/>
</dbReference>
<keyword evidence="5" id="KW-0963">Cytoplasm</keyword>
<reference evidence="12" key="2">
    <citation type="journal article" date="2021" name="Microbiome">
        <title>Successional dynamics and alternative stable states in a saline activated sludge microbial community over 9 years.</title>
        <authorList>
            <person name="Wang Y."/>
            <person name="Ye J."/>
            <person name="Ju F."/>
            <person name="Liu L."/>
            <person name="Boyd J.A."/>
            <person name="Deng Y."/>
            <person name="Parks D.H."/>
            <person name="Jiang X."/>
            <person name="Yin X."/>
            <person name="Woodcroft B.J."/>
            <person name="Tyson G.W."/>
            <person name="Hugenholtz P."/>
            <person name="Polz M.F."/>
            <person name="Zhang T."/>
        </authorList>
    </citation>
    <scope>NUCLEOTIDE SEQUENCE</scope>
    <source>
        <strain evidence="12">HKST-UBA13</strain>
    </source>
</reference>
<keyword evidence="8" id="KW-0949">S-adenosyl-L-methionine</keyword>
<dbReference type="InterPro" id="IPR000682">
    <property type="entry name" value="PCMT"/>
</dbReference>
<dbReference type="GO" id="GO:0004719">
    <property type="term" value="F:protein-L-isoaspartate (D-aspartate) O-methyltransferase activity"/>
    <property type="evidence" value="ECO:0007669"/>
    <property type="project" value="UniProtKB-EC"/>
</dbReference>
<protein>
    <recommendedName>
        <fullName evidence="4">Protein-L-isoaspartate O-methyltransferase</fullName>
        <ecNumber evidence="3">2.1.1.77</ecNumber>
    </recommendedName>
    <alternativeName>
        <fullName evidence="11">L-isoaspartyl protein carboxyl methyltransferase</fullName>
    </alternativeName>
    <alternativeName>
        <fullName evidence="9">Protein L-isoaspartyl methyltransferase</fullName>
    </alternativeName>
    <alternativeName>
        <fullName evidence="10">Protein-beta-aspartate methyltransferase</fullName>
    </alternativeName>
</protein>
<comment type="similarity">
    <text evidence="2">Belongs to the methyltransferase superfamily. L-isoaspartyl/D-aspartyl protein methyltransferase family.</text>
</comment>
<dbReference type="AlphaFoldDB" id="A0A955L1Z8"/>
<dbReference type="PANTHER" id="PTHR11579:SF0">
    <property type="entry name" value="PROTEIN-L-ISOASPARTATE(D-ASPARTATE) O-METHYLTRANSFERASE"/>
    <property type="match status" value="1"/>
</dbReference>
<dbReference type="GO" id="GO:0005737">
    <property type="term" value="C:cytoplasm"/>
    <property type="evidence" value="ECO:0007669"/>
    <property type="project" value="UniProtKB-SubCell"/>
</dbReference>
<evidence type="ECO:0000256" key="7">
    <source>
        <dbReference type="ARBA" id="ARBA00022679"/>
    </source>
</evidence>
<dbReference type="EMBL" id="JAGQLJ010000099">
    <property type="protein sequence ID" value="MCA9381429.1"/>
    <property type="molecule type" value="Genomic_DNA"/>
</dbReference>
<evidence type="ECO:0000256" key="6">
    <source>
        <dbReference type="ARBA" id="ARBA00022603"/>
    </source>
</evidence>
<dbReference type="EC" id="2.1.1.77" evidence="3"/>
<evidence type="ECO:0000256" key="11">
    <source>
        <dbReference type="ARBA" id="ARBA00031350"/>
    </source>
</evidence>
<dbReference type="CDD" id="cd02440">
    <property type="entry name" value="AdoMet_MTases"/>
    <property type="match status" value="1"/>
</dbReference>
<evidence type="ECO:0000313" key="13">
    <source>
        <dbReference type="Proteomes" id="UP000775877"/>
    </source>
</evidence>
<comment type="subcellular location">
    <subcellularLocation>
        <location evidence="1">Cytoplasm</location>
    </subcellularLocation>
</comment>
<evidence type="ECO:0000256" key="1">
    <source>
        <dbReference type="ARBA" id="ARBA00004496"/>
    </source>
</evidence>
<dbReference type="PANTHER" id="PTHR11579">
    <property type="entry name" value="PROTEIN-L-ISOASPARTATE O-METHYLTRANSFERASE"/>
    <property type="match status" value="1"/>
</dbReference>
<gene>
    <name evidence="12" type="ORF">KC678_04140</name>
</gene>
<evidence type="ECO:0000256" key="2">
    <source>
        <dbReference type="ARBA" id="ARBA00005369"/>
    </source>
</evidence>